<feature type="non-terminal residue" evidence="1">
    <location>
        <position position="27"/>
    </location>
</feature>
<protein>
    <submittedName>
        <fullName evidence="1">Uncharacterized protein</fullName>
    </submittedName>
</protein>
<sequence length="27" mass="2918">MFKRRSSKIGKDAMKVIPLGGLGEIGK</sequence>
<name>A0A383DS23_9ZZZZ</name>
<dbReference type="AlphaFoldDB" id="A0A383DS23"/>
<proteinExistence type="predicted"/>
<reference evidence="1" key="1">
    <citation type="submission" date="2018-05" db="EMBL/GenBank/DDBJ databases">
        <authorList>
            <person name="Lanie J.A."/>
            <person name="Ng W.-L."/>
            <person name="Kazmierczak K.M."/>
            <person name="Andrzejewski T.M."/>
            <person name="Davidsen T.M."/>
            <person name="Wayne K.J."/>
            <person name="Tettelin H."/>
            <person name="Glass J.I."/>
            <person name="Rusch D."/>
            <person name="Podicherti R."/>
            <person name="Tsui H.-C.T."/>
            <person name="Winkler M.E."/>
        </authorList>
    </citation>
    <scope>NUCLEOTIDE SEQUENCE</scope>
</reference>
<gene>
    <name evidence="1" type="ORF">METZ01_LOCUS499889</name>
</gene>
<organism evidence="1">
    <name type="scientific">marine metagenome</name>
    <dbReference type="NCBI Taxonomy" id="408172"/>
    <lineage>
        <taxon>unclassified sequences</taxon>
        <taxon>metagenomes</taxon>
        <taxon>ecological metagenomes</taxon>
    </lineage>
</organism>
<dbReference type="EMBL" id="UINC01219533">
    <property type="protein sequence ID" value="SVE47035.1"/>
    <property type="molecule type" value="Genomic_DNA"/>
</dbReference>
<accession>A0A383DS23</accession>
<evidence type="ECO:0000313" key="1">
    <source>
        <dbReference type="EMBL" id="SVE47035.1"/>
    </source>
</evidence>